<feature type="region of interest" description="Disordered" evidence="6">
    <location>
        <begin position="821"/>
        <end position="845"/>
    </location>
</feature>
<protein>
    <recommendedName>
        <fullName evidence="9">Pentatricopeptide repeat-containing protein</fullName>
    </recommendedName>
</protein>
<dbReference type="Pfam" id="PF13041">
    <property type="entry name" value="PPR_2"/>
    <property type="match status" value="2"/>
</dbReference>
<proteinExistence type="inferred from homology"/>
<evidence type="ECO:0000256" key="1">
    <source>
        <dbReference type="ARBA" id="ARBA00006192"/>
    </source>
</evidence>
<dbReference type="PROSITE" id="PS51375">
    <property type="entry name" value="PPR"/>
    <property type="match status" value="3"/>
</dbReference>
<comment type="caution">
    <text evidence="7">The sequence shown here is derived from an EMBL/GenBank/DDBJ whole genome shotgun (WGS) entry which is preliminary data.</text>
</comment>
<dbReference type="Proteomes" id="UP001140453">
    <property type="component" value="Unassembled WGS sequence"/>
</dbReference>
<evidence type="ECO:0000256" key="6">
    <source>
        <dbReference type="SAM" id="MobiDB-lite"/>
    </source>
</evidence>
<dbReference type="AlphaFoldDB" id="A0A9W8Z214"/>
<evidence type="ECO:0000256" key="3">
    <source>
        <dbReference type="ARBA" id="ARBA00044493"/>
    </source>
</evidence>
<organism evidence="7 8">
    <name type="scientific">Gnomoniopsis smithogilvyi</name>
    <dbReference type="NCBI Taxonomy" id="1191159"/>
    <lineage>
        <taxon>Eukaryota</taxon>
        <taxon>Fungi</taxon>
        <taxon>Dikarya</taxon>
        <taxon>Ascomycota</taxon>
        <taxon>Pezizomycotina</taxon>
        <taxon>Sordariomycetes</taxon>
        <taxon>Sordariomycetidae</taxon>
        <taxon>Diaporthales</taxon>
        <taxon>Gnomoniaceae</taxon>
        <taxon>Gnomoniopsis</taxon>
    </lineage>
</organism>
<gene>
    <name evidence="7" type="ORF">N0V93_000519</name>
</gene>
<keyword evidence="8" id="KW-1185">Reference proteome</keyword>
<evidence type="ECO:0000313" key="8">
    <source>
        <dbReference type="Proteomes" id="UP001140453"/>
    </source>
</evidence>
<keyword evidence="2" id="KW-0677">Repeat</keyword>
<dbReference type="OrthoDB" id="185373at2759"/>
<reference evidence="7" key="1">
    <citation type="submission" date="2022-10" db="EMBL/GenBank/DDBJ databases">
        <title>Tapping the CABI collections for fungal endophytes: first genome assemblies for Collariella, Neodidymelliopsis, Ascochyta clinopodiicola, Didymella pomorum, Didymosphaeria variabile, Neocosmospora piperis and Neocucurbitaria cava.</title>
        <authorList>
            <person name="Hill R."/>
        </authorList>
    </citation>
    <scope>NUCLEOTIDE SEQUENCE</scope>
    <source>
        <strain evidence="7">IMI 355082</strain>
    </source>
</reference>
<comment type="similarity">
    <text evidence="1">Belongs to the CCM1 family.</text>
</comment>
<feature type="repeat" description="PPR" evidence="5">
    <location>
        <begin position="315"/>
        <end position="349"/>
    </location>
</feature>
<evidence type="ECO:0000256" key="4">
    <source>
        <dbReference type="ARBA" id="ARBA00044511"/>
    </source>
</evidence>
<feature type="region of interest" description="Disordered" evidence="6">
    <location>
        <begin position="556"/>
        <end position="582"/>
    </location>
</feature>
<evidence type="ECO:0008006" key="9">
    <source>
        <dbReference type="Google" id="ProtNLM"/>
    </source>
</evidence>
<dbReference type="NCBIfam" id="TIGR00756">
    <property type="entry name" value="PPR"/>
    <property type="match status" value="2"/>
</dbReference>
<feature type="repeat" description="PPR" evidence="5">
    <location>
        <begin position="588"/>
        <end position="622"/>
    </location>
</feature>
<evidence type="ECO:0000256" key="5">
    <source>
        <dbReference type="PROSITE-ProRule" id="PRU00708"/>
    </source>
</evidence>
<evidence type="ECO:0000256" key="2">
    <source>
        <dbReference type="ARBA" id="ARBA00022737"/>
    </source>
</evidence>
<dbReference type="EMBL" id="JAPEVB010000001">
    <property type="protein sequence ID" value="KAJ4396300.1"/>
    <property type="molecule type" value="Genomic_DNA"/>
</dbReference>
<evidence type="ECO:0000313" key="7">
    <source>
        <dbReference type="EMBL" id="KAJ4396300.1"/>
    </source>
</evidence>
<dbReference type="PANTHER" id="PTHR47447">
    <property type="entry name" value="OS03G0856100 PROTEIN"/>
    <property type="match status" value="1"/>
</dbReference>
<sequence length="845" mass="95239">MRTHTTFTARDMRVQFVKEFDELEDDSQKLAAILHRFTQTEKHQRDRLAIIAAGKTRENTISRFAAWKSALSVFNPDSPPPLPRSIEETRLVERIRECTTLDEMKEKWPKRPAYMRKFHKDGSLALISAAVRCVPSKLDLVFEAALSSPYGQPYWYIVEDVMELLASRLRVIEPDHKAPAAQKLAQMAIKILAIRNESSVQFSQFTIRSILDELPADAVEPWYSQLLNAGCNLHPFTEVRFASRLAKSSPTKALSAQVLMRLQEAKLLDINTPMAASVVTTILSFSKEDLAKLDRNSATPADLFRDLHGAGLIPNVITYTTIIRGLCLKEDLGTALDVFEVMRQHGVQPNEWTYAVLLHGCRLRGDWTALADVAIQACHANIRANVVWNEVLHSIYICSLKHFEEGRPKRALLYSMNSFYSRIFDAMPVRPFITGRLAEMGEHAGQQKWFPEPLRRLTAEIPALPSQELSSPGSDTLSILLLSIIRCLPLPYDVVVFYSQYRQMLRQGHPVARLMVQERGSFVHDIVLRNLIKWPGTLRVALDILQDMMRDAAKETEFTGGKVPSSDGADVQSSSELRQSPIPHPAPSIYTWTILIHGFMKARQPQDAEYIMTLMRNNGIKPNRVTWNTLVAGYAKMQKVPEAVNAMRRLEAEGYEADDWTMRAFSYIADKAKAIDLMEATVEANKAHKKAADLQDGQQGAALSLEKWELDAGVSMRPLLHIGASQGETRDQQEEDYLDRELEAGLGLNLDTLLDKDMARDVDVGVDWDEALEPDTSTRMSQRAGSHRGIIRNLEKVGPVEGSRYDTEGWQQVQKQGLNALFDAPGRPTEDSYGSPRPKLTKLRE</sequence>
<dbReference type="Gene3D" id="1.25.40.10">
    <property type="entry name" value="Tetratricopeptide repeat domain"/>
    <property type="match status" value="2"/>
</dbReference>
<dbReference type="PANTHER" id="PTHR47447:SF17">
    <property type="entry name" value="OS12G0638900 PROTEIN"/>
    <property type="match status" value="1"/>
</dbReference>
<accession>A0A9W8Z214</accession>
<comment type="function">
    <text evidence="3">Regulates mitochondrial small subunit maturation by controlling 15S rRNA 5'-end processing. Localizes to the 5' precursor of the 15S rRNA in a position that is subsequently occupied by mS47 in the mature yeast mtSSU. Uses structure and sequence-specific RNA recognition, binding to a single-stranded region of the precursor and specifically recognizing bases -6 to -1. The exchange of Ccm1 for mS47 is coupled to the irreversible removal of precursor rRNA that is accompanied by conformational changes of the mitoribosomal proteins uS5m and mS26. These conformational changes signal completion of 5'-end rRNA processing through protection of the mature 5'-end of the 15S rRNA and stabilization of mS47. The removal of the 5' precursor together with the dissociation of Ccm1 may be catalyzed by the 5'-3' exoribonuclease Pet127. Involved in the specific removal of group I introns in mitochondrial encoded transcripts.</text>
</comment>
<name>A0A9W8Z214_9PEZI</name>
<feature type="repeat" description="PPR" evidence="5">
    <location>
        <begin position="623"/>
        <end position="657"/>
    </location>
</feature>
<dbReference type="InterPro" id="IPR011990">
    <property type="entry name" value="TPR-like_helical_dom_sf"/>
</dbReference>
<comment type="subunit">
    <text evidence="4">Binds to mitochondrial small subunit 15S rRNA.</text>
</comment>
<dbReference type="InterPro" id="IPR002885">
    <property type="entry name" value="PPR_rpt"/>
</dbReference>